<dbReference type="GO" id="GO:0000049">
    <property type="term" value="F:tRNA binding"/>
    <property type="evidence" value="ECO:0007669"/>
    <property type="project" value="UniProtKB-KW"/>
</dbReference>
<evidence type="ECO:0000256" key="4">
    <source>
        <dbReference type="ARBA" id="ARBA00022723"/>
    </source>
</evidence>
<proteinExistence type="inferred from homology"/>
<keyword evidence="5 11" id="KW-0547">Nucleotide-binding</keyword>
<dbReference type="Pfam" id="PF01411">
    <property type="entry name" value="tRNA-synt_2c"/>
    <property type="match status" value="1"/>
</dbReference>
<dbReference type="InterPro" id="IPR023033">
    <property type="entry name" value="Ala_tRNA_ligase_euk/bac"/>
</dbReference>
<evidence type="ECO:0000256" key="2">
    <source>
        <dbReference type="ARBA" id="ARBA00022555"/>
    </source>
</evidence>
<dbReference type="GO" id="GO:0006419">
    <property type="term" value="P:alanyl-tRNA aminoacylation"/>
    <property type="evidence" value="ECO:0007669"/>
    <property type="project" value="UniProtKB-UniRule"/>
</dbReference>
<comment type="similarity">
    <text evidence="1 11">Belongs to the class-II aminoacyl-tRNA synthetase family.</text>
</comment>
<comment type="cofactor">
    <cofactor evidence="11">
        <name>Zn(2+)</name>
        <dbReference type="ChEBI" id="CHEBI:29105"/>
    </cofactor>
    <text evidence="11">Binds 1 zinc ion per subunit.</text>
</comment>
<dbReference type="Pfam" id="PF02272">
    <property type="entry name" value="DHHA1"/>
    <property type="match status" value="1"/>
</dbReference>
<comment type="subcellular location">
    <subcellularLocation>
        <location evidence="11">Cytoplasm</location>
    </subcellularLocation>
</comment>
<evidence type="ECO:0000256" key="9">
    <source>
        <dbReference type="ARBA" id="ARBA00022917"/>
    </source>
</evidence>
<dbReference type="GO" id="GO:0004813">
    <property type="term" value="F:alanine-tRNA ligase activity"/>
    <property type="evidence" value="ECO:0007669"/>
    <property type="project" value="UniProtKB-UniRule"/>
</dbReference>
<dbReference type="Gene3D" id="3.30.980.10">
    <property type="entry name" value="Threonyl-trna Synthetase, Chain A, domain 2"/>
    <property type="match status" value="1"/>
</dbReference>
<organism evidence="13 14">
    <name type="scientific">Labilibaculum antarcticum</name>
    <dbReference type="NCBI Taxonomy" id="1717717"/>
    <lineage>
        <taxon>Bacteria</taxon>
        <taxon>Pseudomonadati</taxon>
        <taxon>Bacteroidota</taxon>
        <taxon>Bacteroidia</taxon>
        <taxon>Marinilabiliales</taxon>
        <taxon>Marinifilaceae</taxon>
        <taxon>Labilibaculum</taxon>
    </lineage>
</organism>
<name>A0A1Y1CH30_9BACT</name>
<reference evidence="14" key="2">
    <citation type="journal article" date="2020" name="Antonie Van Leeuwenhoek">
        <title>Labilibaculum antarcticum sp. nov., a novel facultative anaerobic, psychrotorelant bacterium isolated from marine sediment of Antarctica.</title>
        <authorList>
            <person name="Watanabe M."/>
            <person name="Kojima H."/>
            <person name="Fukui M."/>
        </authorList>
    </citation>
    <scope>NUCLEOTIDE SEQUENCE [LARGE SCALE GENOMIC DNA]</scope>
    <source>
        <strain evidence="14">SPP2</strain>
    </source>
</reference>
<dbReference type="SUPFAM" id="SSF50447">
    <property type="entry name" value="Translation proteins"/>
    <property type="match status" value="1"/>
</dbReference>
<dbReference type="GO" id="GO:0005524">
    <property type="term" value="F:ATP binding"/>
    <property type="evidence" value="ECO:0007669"/>
    <property type="project" value="UniProtKB-UniRule"/>
</dbReference>
<dbReference type="KEGG" id="mbas:ALGA_1007"/>
<dbReference type="Pfam" id="PF07973">
    <property type="entry name" value="tRNA_SAD"/>
    <property type="match status" value="1"/>
</dbReference>
<keyword evidence="3 11" id="KW-0436">Ligase</keyword>
<keyword evidence="2 11" id="KW-0820">tRNA-binding</keyword>
<keyword evidence="6 11" id="KW-0862">Zinc</keyword>
<keyword evidence="14" id="KW-1185">Reference proteome</keyword>
<dbReference type="OrthoDB" id="9803884at2"/>
<accession>A0A1Y1CH30</accession>
<keyword evidence="4 11" id="KW-0479">Metal-binding</keyword>
<comment type="domain">
    <text evidence="11">Consists of three domains; the N-terminal catalytic domain, the editing domain and the C-terminal C-Ala domain. The editing domain removes incorrectly charged amino acids, while the C-Ala domain, along with tRNA(Ala), serves as a bridge to cooperatively bring together the editing and aminoacylation centers thus stimulating deacylation of misacylated tRNAs.</text>
</comment>
<comment type="function">
    <text evidence="11">Catalyzes the attachment of alanine to tRNA(Ala) in a two-step reaction: alanine is first activated by ATP to form Ala-AMP and then transferred to the acceptor end of tRNA(Ala). Also edits incorrectly charged Ser-tRNA(Ala) and Gly-tRNA(Ala) via its editing domain.</text>
</comment>
<dbReference type="Gene3D" id="3.10.310.40">
    <property type="match status" value="1"/>
</dbReference>
<dbReference type="EMBL" id="AP018042">
    <property type="protein sequence ID" value="BAX79393.1"/>
    <property type="molecule type" value="Genomic_DNA"/>
</dbReference>
<evidence type="ECO:0000256" key="6">
    <source>
        <dbReference type="ARBA" id="ARBA00022833"/>
    </source>
</evidence>
<dbReference type="Gene3D" id="2.40.30.130">
    <property type="match status" value="1"/>
</dbReference>
<keyword evidence="7 11" id="KW-0067">ATP-binding</keyword>
<dbReference type="GO" id="GO:0005737">
    <property type="term" value="C:cytoplasm"/>
    <property type="evidence" value="ECO:0007669"/>
    <property type="project" value="UniProtKB-SubCell"/>
</dbReference>
<dbReference type="GO" id="GO:0002161">
    <property type="term" value="F:aminoacyl-tRNA deacylase activity"/>
    <property type="evidence" value="ECO:0007669"/>
    <property type="project" value="TreeGrafter"/>
</dbReference>
<dbReference type="SMART" id="SM00863">
    <property type="entry name" value="tRNA_SAD"/>
    <property type="match status" value="1"/>
</dbReference>
<dbReference type="FunFam" id="3.10.310.40:FF:000001">
    <property type="entry name" value="Alanine--tRNA ligase"/>
    <property type="match status" value="1"/>
</dbReference>
<keyword evidence="10 11" id="KW-0030">Aminoacyl-tRNA synthetase</keyword>
<dbReference type="InterPro" id="IPR018165">
    <property type="entry name" value="Ala-tRNA-synth_IIc_core"/>
</dbReference>
<dbReference type="PANTHER" id="PTHR11777:SF9">
    <property type="entry name" value="ALANINE--TRNA LIGASE, CYTOPLASMIC"/>
    <property type="match status" value="1"/>
</dbReference>
<evidence type="ECO:0000256" key="5">
    <source>
        <dbReference type="ARBA" id="ARBA00022741"/>
    </source>
</evidence>
<dbReference type="FunFam" id="3.30.54.20:FF:000001">
    <property type="entry name" value="Alanine--tRNA ligase"/>
    <property type="match status" value="1"/>
</dbReference>
<dbReference type="EC" id="6.1.1.7" evidence="11"/>
<dbReference type="Gene3D" id="3.30.54.20">
    <property type="match status" value="1"/>
</dbReference>
<evidence type="ECO:0000256" key="10">
    <source>
        <dbReference type="ARBA" id="ARBA00023146"/>
    </source>
</evidence>
<dbReference type="Gene3D" id="3.30.930.10">
    <property type="entry name" value="Bira Bifunctional Protein, Domain 2"/>
    <property type="match status" value="1"/>
</dbReference>
<dbReference type="CDD" id="cd00673">
    <property type="entry name" value="AlaRS_core"/>
    <property type="match status" value="1"/>
</dbReference>
<dbReference type="PRINTS" id="PR00980">
    <property type="entry name" value="TRNASYNTHALA"/>
</dbReference>
<dbReference type="HAMAP" id="MF_00036_B">
    <property type="entry name" value="Ala_tRNA_synth_B"/>
    <property type="match status" value="1"/>
</dbReference>
<dbReference type="RefSeq" id="WP_096428301.1">
    <property type="nucleotide sequence ID" value="NZ_AP018042.1"/>
</dbReference>
<dbReference type="InterPro" id="IPR012947">
    <property type="entry name" value="tRNA_SAD"/>
</dbReference>
<evidence type="ECO:0000256" key="1">
    <source>
        <dbReference type="ARBA" id="ARBA00008226"/>
    </source>
</evidence>
<evidence type="ECO:0000313" key="14">
    <source>
        <dbReference type="Proteomes" id="UP000218267"/>
    </source>
</evidence>
<dbReference type="SUPFAM" id="SSF55681">
    <property type="entry name" value="Class II aaRS and biotin synthetases"/>
    <property type="match status" value="1"/>
</dbReference>
<evidence type="ECO:0000256" key="7">
    <source>
        <dbReference type="ARBA" id="ARBA00022840"/>
    </source>
</evidence>
<evidence type="ECO:0000256" key="11">
    <source>
        <dbReference type="HAMAP-Rule" id="MF_00036"/>
    </source>
</evidence>
<feature type="domain" description="Alanyl-transfer RNA synthetases family profile" evidence="12">
    <location>
        <begin position="1"/>
        <end position="708"/>
    </location>
</feature>
<dbReference type="InterPro" id="IPR009000">
    <property type="entry name" value="Transl_B-barrel_sf"/>
</dbReference>
<dbReference type="InterPro" id="IPR018162">
    <property type="entry name" value="Ala-tRNA-ligase_IIc_anticod-bd"/>
</dbReference>
<dbReference type="SUPFAM" id="SSF101353">
    <property type="entry name" value="Putative anticodon-binding domain of alanyl-tRNA synthetase (AlaRS)"/>
    <property type="match status" value="1"/>
</dbReference>
<gene>
    <name evidence="11" type="primary">alaS</name>
    <name evidence="13" type="ORF">ALGA_1007</name>
</gene>
<protein>
    <recommendedName>
        <fullName evidence="11">Alanine--tRNA ligase</fullName>
        <ecNumber evidence="11">6.1.1.7</ecNumber>
    </recommendedName>
    <alternativeName>
        <fullName evidence="11">Alanyl-tRNA synthetase</fullName>
        <shortName evidence="11">AlaRS</shortName>
    </alternativeName>
</protein>
<dbReference type="InterPro" id="IPR002318">
    <property type="entry name" value="Ala-tRNA-lgiase_IIc"/>
</dbReference>
<dbReference type="SUPFAM" id="SSF55186">
    <property type="entry name" value="ThrRS/AlaRS common domain"/>
    <property type="match status" value="1"/>
</dbReference>
<evidence type="ECO:0000259" key="12">
    <source>
        <dbReference type="PROSITE" id="PS50860"/>
    </source>
</evidence>
<feature type="binding site" evidence="11">
    <location>
        <position position="563"/>
    </location>
    <ligand>
        <name>Zn(2+)</name>
        <dbReference type="ChEBI" id="CHEBI:29105"/>
    </ligand>
</feature>
<dbReference type="FunFam" id="3.30.980.10:FF:000004">
    <property type="entry name" value="Alanine--tRNA ligase, cytoplasmic"/>
    <property type="match status" value="1"/>
</dbReference>
<dbReference type="InterPro" id="IPR018164">
    <property type="entry name" value="Ala-tRNA-synth_IIc_N"/>
</dbReference>
<reference evidence="13 14" key="1">
    <citation type="journal article" date="2018" name="Mar. Genomics">
        <title>Complete genome sequence of Marinifilaceae bacterium strain SPP2, isolated from the Antarctic marine sediment.</title>
        <authorList>
            <person name="Watanabe M."/>
            <person name="Kojima H."/>
            <person name="Fukui M."/>
        </authorList>
    </citation>
    <scope>NUCLEOTIDE SEQUENCE [LARGE SCALE GENOMIC DNA]</scope>
    <source>
        <strain evidence="13 14">SPP2</strain>
    </source>
</reference>
<feature type="binding site" evidence="11">
    <location>
        <position position="567"/>
    </location>
    <ligand>
        <name>Zn(2+)</name>
        <dbReference type="ChEBI" id="CHEBI:29105"/>
    </ligand>
</feature>
<dbReference type="PANTHER" id="PTHR11777">
    <property type="entry name" value="ALANYL-TRNA SYNTHETASE"/>
    <property type="match status" value="1"/>
</dbReference>
<dbReference type="PROSITE" id="PS50860">
    <property type="entry name" value="AA_TRNA_LIGASE_II_ALA"/>
    <property type="match status" value="1"/>
</dbReference>
<dbReference type="Proteomes" id="UP000218267">
    <property type="component" value="Chromosome"/>
</dbReference>
<dbReference type="InterPro" id="IPR050058">
    <property type="entry name" value="Ala-tRNA_ligase"/>
</dbReference>
<dbReference type="AlphaFoldDB" id="A0A1Y1CH30"/>
<evidence type="ECO:0000256" key="3">
    <source>
        <dbReference type="ARBA" id="ARBA00022598"/>
    </source>
</evidence>
<keyword evidence="8 11" id="KW-0694">RNA-binding</keyword>
<comment type="catalytic activity">
    <reaction evidence="11">
        <text>tRNA(Ala) + L-alanine + ATP = L-alanyl-tRNA(Ala) + AMP + diphosphate</text>
        <dbReference type="Rhea" id="RHEA:12540"/>
        <dbReference type="Rhea" id="RHEA-COMP:9657"/>
        <dbReference type="Rhea" id="RHEA-COMP:9923"/>
        <dbReference type="ChEBI" id="CHEBI:30616"/>
        <dbReference type="ChEBI" id="CHEBI:33019"/>
        <dbReference type="ChEBI" id="CHEBI:57972"/>
        <dbReference type="ChEBI" id="CHEBI:78442"/>
        <dbReference type="ChEBI" id="CHEBI:78497"/>
        <dbReference type="ChEBI" id="CHEBI:456215"/>
        <dbReference type="EC" id="6.1.1.7"/>
    </reaction>
</comment>
<keyword evidence="11" id="KW-0963">Cytoplasm</keyword>
<dbReference type="InterPro" id="IPR003156">
    <property type="entry name" value="DHHA1_dom"/>
</dbReference>
<keyword evidence="9 11" id="KW-0648">Protein biosynthesis</keyword>
<feature type="binding site" evidence="11">
    <location>
        <position position="665"/>
    </location>
    <ligand>
        <name>Zn(2+)</name>
        <dbReference type="ChEBI" id="CHEBI:29105"/>
    </ligand>
</feature>
<evidence type="ECO:0000313" key="13">
    <source>
        <dbReference type="EMBL" id="BAX79393.1"/>
    </source>
</evidence>
<feature type="binding site" evidence="11">
    <location>
        <position position="669"/>
    </location>
    <ligand>
        <name>Zn(2+)</name>
        <dbReference type="ChEBI" id="CHEBI:29105"/>
    </ligand>
</feature>
<sequence>MNSNEIRQAFLDFFASKQHKTVSSAPMVIKDDPTLMFTNAGMNQFKDIFLGNTPIKYKRIANSQKCLRVSGKHNDLEEVGHDTYHHTMFEMLGNWSFGDYFKEDAINWAWELLTEVFKLPQDRLYASVFEGSDDDKLGRDDEAAELWSKFLPTSQIINGNKKDNFWEMGETGPCGPCSEIHVDLRSDEERKLVAGRDLINQDHPQVIEIWNLVFMQYNRKADSSLEPLPHQHVDTGMGFERLCMAMQGKTSNYDTDVFQPIIQTIAKMSAKKYGEDEVIDIALRVISDHIRTIAFAITDGQLPSNNKAGYVIRRILRRAVRYGYTFLGFKEPFMYRLIPVLIKVMGNHFPELVKQQNLIEKVVMEEENSFLRTLENGIRLLDQIIDKTKSEDYKVVSGKVAFELYDTYGFPLDLTELILKETGLVINRREFNDEMEAQKNRSRSATSVDTGDWVEILKDDVEEFVGYDYLTTDVRITRYRKISSKDKDQFQLVFNITPFYGESGGQVGDTGYIEANGEKISIVETKKENGLIVHFTKELPEDPTVVFKAVVSESKRTQIANNHTATHLMHHALREVLGEHVEQKGSLVNPDHLRFDFSHFQKLTEEEIAKVEQIVNTKIRENISIEVKNNIPMAEAVNLGAMALFGEKYGDLVRVIKFNDSIELCGGTHVKATGQIGYFKITSESAIAAGVRRIEAITSVKAEQFINDKLNTLKEIECIFKSNQNLIKNITDLMNENSGLKKDLDGFVKDRLKIVKNDLKGNISILKDVNIIAESITVGSAGDIKDIAFQLKGEVDNLVFISGADLNGKANITIMFSDNLVKEYDLNAGAIIREAAKEIKGGGGGQPFFASAGGKDPKGLEKAIEVAKKMVLHKIEG</sequence>
<dbReference type="InterPro" id="IPR045864">
    <property type="entry name" value="aa-tRNA-synth_II/BPL/LPL"/>
</dbReference>
<dbReference type="GO" id="GO:0008270">
    <property type="term" value="F:zinc ion binding"/>
    <property type="evidence" value="ECO:0007669"/>
    <property type="project" value="UniProtKB-UniRule"/>
</dbReference>
<evidence type="ECO:0000256" key="8">
    <source>
        <dbReference type="ARBA" id="ARBA00022884"/>
    </source>
</evidence>
<dbReference type="InterPro" id="IPR018163">
    <property type="entry name" value="Thr/Ala-tRNA-synth_IIc_edit"/>
</dbReference>
<dbReference type="FunFam" id="3.30.930.10:FF:000011">
    <property type="entry name" value="Alanine--tRNA ligase, cytoplasmic"/>
    <property type="match status" value="1"/>
</dbReference>
<dbReference type="NCBIfam" id="TIGR00344">
    <property type="entry name" value="alaS"/>
    <property type="match status" value="1"/>
</dbReference>